<sequence length="80" mass="8730">MEHVELSIGHPKTGSPCECTVWIVSRHATQAGAEVTWHAKVREAGQAERELSLRHTELMSGAMLLPPEVLAKSLLTQSLS</sequence>
<keyword evidence="2" id="KW-1185">Reference proteome</keyword>
<evidence type="ECO:0000313" key="1">
    <source>
        <dbReference type="EMBL" id="MBH9578893.1"/>
    </source>
</evidence>
<dbReference type="EMBL" id="JAEDAK010000016">
    <property type="protein sequence ID" value="MBH9578893.1"/>
    <property type="molecule type" value="Genomic_DNA"/>
</dbReference>
<reference evidence="1" key="1">
    <citation type="submission" date="2020-12" db="EMBL/GenBank/DDBJ databases">
        <title>The genome sequence of Inhella sp. 1Y17.</title>
        <authorList>
            <person name="Liu Y."/>
        </authorList>
    </citation>
    <scope>NUCLEOTIDE SEQUENCE</scope>
    <source>
        <strain evidence="1">1Y17</strain>
    </source>
</reference>
<protein>
    <submittedName>
        <fullName evidence="1">Uncharacterized protein</fullName>
    </submittedName>
</protein>
<name>A0A931J6W4_9BURK</name>
<proteinExistence type="predicted"/>
<accession>A0A931J6W4</accession>
<dbReference type="RefSeq" id="WP_198112664.1">
    <property type="nucleotide sequence ID" value="NZ_JAEDAK010000016.1"/>
</dbReference>
<dbReference type="Proteomes" id="UP000613266">
    <property type="component" value="Unassembled WGS sequence"/>
</dbReference>
<comment type="caution">
    <text evidence="1">The sequence shown here is derived from an EMBL/GenBank/DDBJ whole genome shotgun (WGS) entry which is preliminary data.</text>
</comment>
<dbReference type="AlphaFoldDB" id="A0A931J6W4"/>
<organism evidence="1 2">
    <name type="scientific">Inhella proteolytica</name>
    <dbReference type="NCBI Taxonomy" id="2795029"/>
    <lineage>
        <taxon>Bacteria</taxon>
        <taxon>Pseudomonadati</taxon>
        <taxon>Pseudomonadota</taxon>
        <taxon>Betaproteobacteria</taxon>
        <taxon>Burkholderiales</taxon>
        <taxon>Sphaerotilaceae</taxon>
        <taxon>Inhella</taxon>
    </lineage>
</organism>
<gene>
    <name evidence="1" type="ORF">I7X39_18535</name>
</gene>
<evidence type="ECO:0000313" key="2">
    <source>
        <dbReference type="Proteomes" id="UP000613266"/>
    </source>
</evidence>